<evidence type="ECO:0000313" key="2">
    <source>
        <dbReference type="EMBL" id="KDQ31390.1"/>
    </source>
</evidence>
<gene>
    <name evidence="2" type="ORF">PLEOSDRAFT_1063268</name>
</gene>
<dbReference type="SMART" id="SM00829">
    <property type="entry name" value="PKS_ER"/>
    <property type="match status" value="1"/>
</dbReference>
<dbReference type="InterPro" id="IPR020843">
    <property type="entry name" value="ER"/>
</dbReference>
<dbReference type="OrthoDB" id="9992527at2759"/>
<dbReference type="InterPro" id="IPR013154">
    <property type="entry name" value="ADH-like_N"/>
</dbReference>
<feature type="domain" description="Enoyl reductase (ER)" evidence="1">
    <location>
        <begin position="13"/>
        <end position="364"/>
    </location>
</feature>
<evidence type="ECO:0000313" key="3">
    <source>
        <dbReference type="Proteomes" id="UP000027073"/>
    </source>
</evidence>
<dbReference type="InterPro" id="IPR011032">
    <property type="entry name" value="GroES-like_sf"/>
</dbReference>
<proteinExistence type="predicted"/>
<dbReference type="Pfam" id="PF00107">
    <property type="entry name" value="ADH_zinc_N"/>
    <property type="match status" value="1"/>
</dbReference>
<dbReference type="HOGENOM" id="CLU_026673_16_5_1"/>
<dbReference type="SUPFAM" id="SSF50129">
    <property type="entry name" value="GroES-like"/>
    <property type="match status" value="1"/>
</dbReference>
<name>A0A067NWN0_PLEO1</name>
<sequence length="368" mass="39210">MSTHRAIATVAKGSVDEILLPTGAPGAGEVLLKHSYAAMIAYDTYQADLGYGVDSYPLVLGITASGVVVDVGPGVTGITAGDRVVGATFHTPLARGLQEYSIQPRNLIAKIPHELPFDQAATIPDNFVTAFYTIFNQLGFPIPDFPAKLESPPQASAPILVYGAGATSGQYAIQLLYAAGYTNIIATASTKHHDYLRSLGASSVFDYRSPTLVEDIGKAAGGDGKVQYAIDSITSQGTIATIAKVISPSGTLALLLPIKEGSSVRGAPGAQMLWELPDAWNVLPKGTKYVGVRTFLYEQASICLMCDEFLKENLMPKILPRLLDLHLVKPSKVLLLDQGSFKERVAEGLDLLRNNRVSGEKVVVKIDP</sequence>
<dbReference type="InParanoid" id="A0A067NWN0"/>
<dbReference type="Gene3D" id="3.90.180.10">
    <property type="entry name" value="Medium-chain alcohol dehydrogenases, catalytic domain"/>
    <property type="match status" value="1"/>
</dbReference>
<dbReference type="STRING" id="1137138.A0A067NWN0"/>
<dbReference type="GO" id="GO:0016651">
    <property type="term" value="F:oxidoreductase activity, acting on NAD(P)H"/>
    <property type="evidence" value="ECO:0007669"/>
    <property type="project" value="InterPro"/>
</dbReference>
<dbReference type="Pfam" id="PF08240">
    <property type="entry name" value="ADH_N"/>
    <property type="match status" value="1"/>
</dbReference>
<dbReference type="InterPro" id="IPR036291">
    <property type="entry name" value="NAD(P)-bd_dom_sf"/>
</dbReference>
<dbReference type="Gene3D" id="3.40.50.720">
    <property type="entry name" value="NAD(P)-binding Rossmann-like Domain"/>
    <property type="match status" value="1"/>
</dbReference>
<accession>A0A067NWN0</accession>
<dbReference type="CDD" id="cd08249">
    <property type="entry name" value="enoyl_reductase_like"/>
    <property type="match status" value="1"/>
</dbReference>
<dbReference type="EMBL" id="KL198006">
    <property type="protein sequence ID" value="KDQ31390.1"/>
    <property type="molecule type" value="Genomic_DNA"/>
</dbReference>
<protein>
    <recommendedName>
        <fullName evidence="1">Enoyl reductase (ER) domain-containing protein</fullName>
    </recommendedName>
</protein>
<reference evidence="3" key="1">
    <citation type="journal article" date="2014" name="Proc. Natl. Acad. Sci. U.S.A.">
        <title>Extensive sampling of basidiomycete genomes demonstrates inadequacy of the white-rot/brown-rot paradigm for wood decay fungi.</title>
        <authorList>
            <person name="Riley R."/>
            <person name="Salamov A.A."/>
            <person name="Brown D.W."/>
            <person name="Nagy L.G."/>
            <person name="Floudas D."/>
            <person name="Held B.W."/>
            <person name="Levasseur A."/>
            <person name="Lombard V."/>
            <person name="Morin E."/>
            <person name="Otillar R."/>
            <person name="Lindquist E.A."/>
            <person name="Sun H."/>
            <person name="LaButti K.M."/>
            <person name="Schmutz J."/>
            <person name="Jabbour D."/>
            <person name="Luo H."/>
            <person name="Baker S.E."/>
            <person name="Pisabarro A.G."/>
            <person name="Walton J.D."/>
            <person name="Blanchette R.A."/>
            <person name="Henrissat B."/>
            <person name="Martin F."/>
            <person name="Cullen D."/>
            <person name="Hibbett D.S."/>
            <person name="Grigoriev I.V."/>
        </authorList>
    </citation>
    <scope>NUCLEOTIDE SEQUENCE [LARGE SCALE GENOMIC DNA]</scope>
    <source>
        <strain evidence="3">PC15</strain>
    </source>
</reference>
<dbReference type="PANTHER" id="PTHR45348">
    <property type="entry name" value="HYPOTHETICAL OXIDOREDUCTASE (EUROFUNG)"/>
    <property type="match status" value="1"/>
</dbReference>
<dbReference type="Proteomes" id="UP000027073">
    <property type="component" value="Unassembled WGS sequence"/>
</dbReference>
<dbReference type="VEuPathDB" id="FungiDB:PLEOSDRAFT_1063268"/>
<organism evidence="2 3">
    <name type="scientific">Pleurotus ostreatus (strain PC15)</name>
    <name type="common">Oyster mushroom</name>
    <dbReference type="NCBI Taxonomy" id="1137138"/>
    <lineage>
        <taxon>Eukaryota</taxon>
        <taxon>Fungi</taxon>
        <taxon>Dikarya</taxon>
        <taxon>Basidiomycota</taxon>
        <taxon>Agaricomycotina</taxon>
        <taxon>Agaricomycetes</taxon>
        <taxon>Agaricomycetidae</taxon>
        <taxon>Agaricales</taxon>
        <taxon>Pleurotineae</taxon>
        <taxon>Pleurotaceae</taxon>
        <taxon>Pleurotus</taxon>
    </lineage>
</organism>
<evidence type="ECO:0000259" key="1">
    <source>
        <dbReference type="SMART" id="SM00829"/>
    </source>
</evidence>
<dbReference type="InterPro" id="IPR047122">
    <property type="entry name" value="Trans-enoyl_RdTase-like"/>
</dbReference>
<dbReference type="AlphaFoldDB" id="A0A067NWN0"/>
<dbReference type="InterPro" id="IPR013149">
    <property type="entry name" value="ADH-like_C"/>
</dbReference>
<dbReference type="FunCoup" id="A0A067NWN0">
    <property type="interactions" value="8"/>
</dbReference>
<dbReference type="PANTHER" id="PTHR45348:SF3">
    <property type="entry name" value="ENOYL REDUCTASE (ER) DOMAIN-CONTAINING PROTEIN"/>
    <property type="match status" value="1"/>
</dbReference>
<dbReference type="SUPFAM" id="SSF51735">
    <property type="entry name" value="NAD(P)-binding Rossmann-fold domains"/>
    <property type="match status" value="1"/>
</dbReference>